<dbReference type="InterPro" id="IPR013785">
    <property type="entry name" value="Aldolase_TIM"/>
</dbReference>
<dbReference type="Gene3D" id="3.20.20.70">
    <property type="entry name" value="Aldolase class I"/>
    <property type="match status" value="1"/>
</dbReference>
<dbReference type="AlphaFoldDB" id="Q30PW2"/>
<dbReference type="EMBL" id="CP000153">
    <property type="protein sequence ID" value="ABB44969.1"/>
    <property type="molecule type" value="Genomic_DNA"/>
</dbReference>
<accession>Q30PW2</accession>
<keyword evidence="2" id="KW-0004">4Fe-4S</keyword>
<dbReference type="OrthoDB" id="9805809at2"/>
<evidence type="ECO:0000259" key="7">
    <source>
        <dbReference type="PROSITE" id="PS51918"/>
    </source>
</evidence>
<dbReference type="CDD" id="cd01335">
    <property type="entry name" value="Radical_SAM"/>
    <property type="match status" value="1"/>
</dbReference>
<evidence type="ECO:0000256" key="1">
    <source>
        <dbReference type="ARBA" id="ARBA00001966"/>
    </source>
</evidence>
<dbReference type="CDD" id="cd21122">
    <property type="entry name" value="SPASM_rSAM"/>
    <property type="match status" value="1"/>
</dbReference>
<dbReference type="SFLD" id="SFLDG01067">
    <property type="entry name" value="SPASM/twitch_domain_containing"/>
    <property type="match status" value="1"/>
</dbReference>
<evidence type="ECO:0000256" key="6">
    <source>
        <dbReference type="ARBA" id="ARBA00023014"/>
    </source>
</evidence>
<comment type="cofactor">
    <cofactor evidence="1">
        <name>[4Fe-4S] cluster</name>
        <dbReference type="ChEBI" id="CHEBI:49883"/>
    </cofactor>
</comment>
<dbReference type="InterPro" id="IPR023885">
    <property type="entry name" value="4Fe4S-binding_SPASM_dom"/>
</dbReference>
<keyword evidence="4" id="KW-0479">Metal-binding</keyword>
<dbReference type="GO" id="GO:0003824">
    <property type="term" value="F:catalytic activity"/>
    <property type="evidence" value="ECO:0007669"/>
    <property type="project" value="InterPro"/>
</dbReference>
<dbReference type="STRING" id="326298.Suden_1692"/>
<evidence type="ECO:0000313" key="8">
    <source>
        <dbReference type="EMBL" id="ABB44969.1"/>
    </source>
</evidence>
<dbReference type="KEGG" id="tdn:Suden_1692"/>
<dbReference type="InterPro" id="IPR058240">
    <property type="entry name" value="rSAM_sf"/>
</dbReference>
<dbReference type="Pfam" id="PF04055">
    <property type="entry name" value="Radical_SAM"/>
    <property type="match status" value="1"/>
</dbReference>
<dbReference type="PANTHER" id="PTHR43787:SF10">
    <property type="entry name" value="COFACTOR MODIFYING PROTEIN"/>
    <property type="match status" value="1"/>
</dbReference>
<keyword evidence="5" id="KW-0408">Iron</keyword>
<dbReference type="Pfam" id="PF13186">
    <property type="entry name" value="SPASM"/>
    <property type="match status" value="1"/>
</dbReference>
<sequence>MQFHRVHIEVTNICGLACSFCPPKANPSKTMTLEFFEKVLQELTPYTKTLAFHVMGDPLLLSNLHEYLDIAKRYNFQVELTTSGYYLCKHKPETLFHEAVRQLNISLNSFNKNSLNISFEEFIKHILDVCSQKIENFPIPFINLRLWNLDDICSEDTYNRLIFEKLNSFFDITIDSELIHKEKIKSLRIAPKILLNFDSYFEWPSLNSTHNSHSTCYGLSSHIGILANGTVVPCCLDGDGVINLGNLHEESLKNILTSKRATAIIDGFKGHIAVEELCKKCSYKDRFLNS</sequence>
<dbReference type="HOGENOM" id="CLU_009273_1_4_7"/>
<dbReference type="GO" id="GO:0046872">
    <property type="term" value="F:metal ion binding"/>
    <property type="evidence" value="ECO:0007669"/>
    <property type="project" value="UniProtKB-KW"/>
</dbReference>
<keyword evidence="9" id="KW-1185">Reference proteome</keyword>
<dbReference type="RefSeq" id="WP_011373310.1">
    <property type="nucleotide sequence ID" value="NC_007575.1"/>
</dbReference>
<dbReference type="PROSITE" id="PS51918">
    <property type="entry name" value="RADICAL_SAM"/>
    <property type="match status" value="1"/>
</dbReference>
<reference evidence="8 9" key="1">
    <citation type="journal article" date="2008" name="Appl. Environ. Microbiol.">
        <title>Genome of the epsilonproteobacterial chemolithoautotroph Sulfurimonas denitrificans.</title>
        <authorList>
            <person name="Sievert S.M."/>
            <person name="Scott K.M."/>
            <person name="Klotz M.G."/>
            <person name="Chain P.S.G."/>
            <person name="Hauser L.J."/>
            <person name="Hemp J."/>
            <person name="Huegler M."/>
            <person name="Land M."/>
            <person name="Lapidus A."/>
            <person name="Larimer F.W."/>
            <person name="Lucas S."/>
            <person name="Malfatti S.A."/>
            <person name="Meyer F."/>
            <person name="Paulsen I.T."/>
            <person name="Ren Q."/>
            <person name="Simon J."/>
            <person name="Bailey K."/>
            <person name="Diaz E."/>
            <person name="Fitzpatrick K.A."/>
            <person name="Glover B."/>
            <person name="Gwatney N."/>
            <person name="Korajkic A."/>
            <person name="Long A."/>
            <person name="Mobberley J.M."/>
            <person name="Pantry S.N."/>
            <person name="Pazder G."/>
            <person name="Peterson S."/>
            <person name="Quintanilla J.D."/>
            <person name="Sprinkle R."/>
            <person name="Stephens J."/>
            <person name="Thomas P."/>
            <person name="Vaughn R."/>
            <person name="Weber M.J."/>
            <person name="Wooten L.L."/>
        </authorList>
    </citation>
    <scope>NUCLEOTIDE SEQUENCE [LARGE SCALE GENOMIC DNA]</scope>
    <source>
        <strain evidence="9">ATCC 33889 / DSM 1251</strain>
    </source>
</reference>
<dbReference type="Proteomes" id="UP000002714">
    <property type="component" value="Chromosome"/>
</dbReference>
<gene>
    <name evidence="8" type="ordered locus">Suden_1692</name>
</gene>
<dbReference type="SUPFAM" id="SSF102114">
    <property type="entry name" value="Radical SAM enzymes"/>
    <property type="match status" value="1"/>
</dbReference>
<keyword evidence="6" id="KW-0411">Iron-sulfur</keyword>
<evidence type="ECO:0000256" key="4">
    <source>
        <dbReference type="ARBA" id="ARBA00022723"/>
    </source>
</evidence>
<evidence type="ECO:0000256" key="3">
    <source>
        <dbReference type="ARBA" id="ARBA00022691"/>
    </source>
</evidence>
<dbReference type="SFLD" id="SFLDS00029">
    <property type="entry name" value="Radical_SAM"/>
    <property type="match status" value="1"/>
</dbReference>
<dbReference type="GO" id="GO:0051539">
    <property type="term" value="F:4 iron, 4 sulfur cluster binding"/>
    <property type="evidence" value="ECO:0007669"/>
    <property type="project" value="UniProtKB-KW"/>
</dbReference>
<keyword evidence="3" id="KW-0949">S-adenosyl-L-methionine</keyword>
<name>Q30PW2_SULDN</name>
<protein>
    <submittedName>
        <fullName evidence="8">Radical SAM</fullName>
    </submittedName>
</protein>
<proteinExistence type="predicted"/>
<evidence type="ECO:0000256" key="5">
    <source>
        <dbReference type="ARBA" id="ARBA00023004"/>
    </source>
</evidence>
<evidence type="ECO:0000256" key="2">
    <source>
        <dbReference type="ARBA" id="ARBA00022485"/>
    </source>
</evidence>
<organism evidence="8 9">
    <name type="scientific">Sulfurimonas denitrificans (strain ATCC 33889 / DSM 1251)</name>
    <name type="common">Thiomicrospira denitrificans (strain ATCC 33889 / DSM 1251)</name>
    <dbReference type="NCBI Taxonomy" id="326298"/>
    <lineage>
        <taxon>Bacteria</taxon>
        <taxon>Pseudomonadati</taxon>
        <taxon>Campylobacterota</taxon>
        <taxon>Epsilonproteobacteria</taxon>
        <taxon>Campylobacterales</taxon>
        <taxon>Sulfurimonadaceae</taxon>
        <taxon>Sulfurimonas</taxon>
    </lineage>
</organism>
<dbReference type="eggNOG" id="COG0535">
    <property type="taxonomic scope" value="Bacteria"/>
</dbReference>
<feature type="domain" description="Radical SAM core" evidence="7">
    <location>
        <begin position="1"/>
        <end position="205"/>
    </location>
</feature>
<dbReference type="InterPro" id="IPR007197">
    <property type="entry name" value="rSAM"/>
</dbReference>
<evidence type="ECO:0000313" key="9">
    <source>
        <dbReference type="Proteomes" id="UP000002714"/>
    </source>
</evidence>
<dbReference type="PANTHER" id="PTHR43787">
    <property type="entry name" value="FEMO COFACTOR BIOSYNTHESIS PROTEIN NIFB-RELATED"/>
    <property type="match status" value="1"/>
</dbReference>